<comment type="caution">
    <text evidence="1">The sequence shown here is derived from an EMBL/GenBank/DDBJ whole genome shotgun (WGS) entry which is preliminary data.</text>
</comment>
<organism evidence="1 2">
    <name type="scientific">Striga hermonthica</name>
    <name type="common">Purple witchweed</name>
    <name type="synonym">Buchnera hermonthica</name>
    <dbReference type="NCBI Taxonomy" id="68872"/>
    <lineage>
        <taxon>Eukaryota</taxon>
        <taxon>Viridiplantae</taxon>
        <taxon>Streptophyta</taxon>
        <taxon>Embryophyta</taxon>
        <taxon>Tracheophyta</taxon>
        <taxon>Spermatophyta</taxon>
        <taxon>Magnoliopsida</taxon>
        <taxon>eudicotyledons</taxon>
        <taxon>Gunneridae</taxon>
        <taxon>Pentapetalae</taxon>
        <taxon>asterids</taxon>
        <taxon>lamiids</taxon>
        <taxon>Lamiales</taxon>
        <taxon>Orobanchaceae</taxon>
        <taxon>Buchnereae</taxon>
        <taxon>Striga</taxon>
    </lineage>
</organism>
<evidence type="ECO:0000313" key="2">
    <source>
        <dbReference type="Proteomes" id="UP001153555"/>
    </source>
</evidence>
<feature type="non-terminal residue" evidence="1">
    <location>
        <position position="373"/>
    </location>
</feature>
<dbReference type="Proteomes" id="UP001153555">
    <property type="component" value="Unassembled WGS sequence"/>
</dbReference>
<keyword evidence="2" id="KW-1185">Reference proteome</keyword>
<proteinExistence type="predicted"/>
<name>A0A9N7R7U5_STRHE</name>
<dbReference type="EMBL" id="CACSLK010013162">
    <property type="protein sequence ID" value="CAA0815777.1"/>
    <property type="molecule type" value="Genomic_DNA"/>
</dbReference>
<gene>
    <name evidence="1" type="ORF">SHERM_15681</name>
</gene>
<feature type="non-terminal residue" evidence="1">
    <location>
        <position position="1"/>
    </location>
</feature>
<dbReference type="AlphaFoldDB" id="A0A9N7R7U5"/>
<protein>
    <submittedName>
        <fullName evidence="1">Uncharacterized protein</fullName>
    </submittedName>
</protein>
<accession>A0A9N7R7U5</accession>
<evidence type="ECO:0000313" key="1">
    <source>
        <dbReference type="EMBL" id="CAA0815777.1"/>
    </source>
</evidence>
<sequence length="373" mass="43786">HHRVRQPLRELDLLYVACHQELFYFQFDHFIHFYPVMPPLLLHRPHSEVDIQLVLDNFSLDTSQLLRRVCKHIHEFPYHTNQPRSHWLPQFFPDSKLFLFTPLDHLDFLHFASWLNLLRPQILPFELSGSLLFPGLQIDSSPHRHNLSPIKTIQGCSHRLQLHIQLPIYLHEAIIKHDIDRASRVYKYTFYIETCNFCRNHQGIIMRYHHPCCILCPKTNFWYSGRDTHLLSFPLHRSNMTLPSIIRVSVCRSSRNHIYRASLHLVSLSLSLSFSASSPPLPLISLSTISTTSRILLIIFITSLHRLFPTPPILLPPHLILINELLEMPCSDKALYFVFEMSTILNSMAIILVEATISPRFRLCWPFKPRPRP</sequence>
<reference evidence="1" key="1">
    <citation type="submission" date="2019-12" db="EMBL/GenBank/DDBJ databases">
        <authorList>
            <person name="Scholes J."/>
        </authorList>
    </citation>
    <scope>NUCLEOTIDE SEQUENCE</scope>
</reference>